<dbReference type="PANTHER" id="PTHR11203:SF37">
    <property type="entry name" value="INTEGRATOR COMPLEX SUBUNIT 11"/>
    <property type="match status" value="1"/>
</dbReference>
<organism evidence="4 5">
    <name type="scientific">Thermovibrio ammonificans (strain DSM 15698 / JCM 12110 / HB-1)</name>
    <dbReference type="NCBI Taxonomy" id="648996"/>
    <lineage>
        <taxon>Bacteria</taxon>
        <taxon>Pseudomonadati</taxon>
        <taxon>Aquificota</taxon>
        <taxon>Aquificia</taxon>
        <taxon>Desulfurobacteriales</taxon>
        <taxon>Desulfurobacteriaceae</taxon>
        <taxon>Thermovibrio</taxon>
    </lineage>
</organism>
<proteinExistence type="predicted"/>
<evidence type="ECO:0000256" key="1">
    <source>
        <dbReference type="ARBA" id="ARBA00022801"/>
    </source>
</evidence>
<sequence>MKNFFIPIGGGNEIGASCYFYSVNGVNIVVDAGIRFSKENPYPDFDLLKALAPKLDAIVVTHAHVDHCGAVHLLSELYPDTPIYATFETAQLLSLMVEDAIKVRYIGGESQEEWREYSLLDKALSRLERREFHDKITVKDVEIELFPAGHILGAASVVIRYGEGESVYHTGDISLFEQRTVGAAELPEPNPSLLVSESTYLHTPKRKSREEQEEEFYTAVRRTVEGGGKVLIPVFALGRAQEILLLLTEGMRSGRIPPVRVLVDGLAKEVSTIYGSFLGRSFFNYYVQPSPGYAGVPFKEACKQNLKSADCIVSTSGMLMEGTPSYVYASLLAQDPKSAILFSGYMVEESFGYRLLKDRELLRAFRCRLERHHFSAHSGQEELKRLTEELSPKKLAFVHGFPLHTGQSEFAFNREVVKF</sequence>
<dbReference type="CDD" id="cd16295">
    <property type="entry name" value="TTHA0252-CPSF-like_MBL-fold"/>
    <property type="match status" value="1"/>
</dbReference>
<dbReference type="InterPro" id="IPR036866">
    <property type="entry name" value="RibonucZ/Hydroxyglut_hydro"/>
</dbReference>
<dbReference type="SMART" id="SM01027">
    <property type="entry name" value="Beta-Casp"/>
    <property type="match status" value="1"/>
</dbReference>
<dbReference type="Proteomes" id="UP000006362">
    <property type="component" value="Chromosome"/>
</dbReference>
<evidence type="ECO:0000259" key="3">
    <source>
        <dbReference type="SMART" id="SM01027"/>
    </source>
</evidence>
<dbReference type="AlphaFoldDB" id="E8T2C9"/>
<dbReference type="eggNOG" id="COG1236">
    <property type="taxonomic scope" value="Bacteria"/>
</dbReference>
<accession>E8T2C9</accession>
<evidence type="ECO:0000259" key="2">
    <source>
        <dbReference type="SMART" id="SM00849"/>
    </source>
</evidence>
<dbReference type="InterPro" id="IPR022712">
    <property type="entry name" value="Beta_Casp"/>
</dbReference>
<feature type="domain" description="Beta-Casp" evidence="3">
    <location>
        <begin position="240"/>
        <end position="355"/>
    </location>
</feature>
<gene>
    <name evidence="4" type="ordered locus">Theam_1057</name>
</gene>
<dbReference type="STRING" id="648996.Theam_1057"/>
<dbReference type="Pfam" id="PF00753">
    <property type="entry name" value="Lactamase_B"/>
    <property type="match status" value="1"/>
</dbReference>
<dbReference type="Gene3D" id="3.60.15.10">
    <property type="entry name" value="Ribonuclease Z/Hydroxyacylglutathione hydrolase-like"/>
    <property type="match status" value="1"/>
</dbReference>
<dbReference type="InterPro" id="IPR050698">
    <property type="entry name" value="MBL"/>
</dbReference>
<keyword evidence="5" id="KW-1185">Reference proteome</keyword>
<dbReference type="InterPro" id="IPR001279">
    <property type="entry name" value="Metallo-B-lactamas"/>
</dbReference>
<dbReference type="PANTHER" id="PTHR11203">
    <property type="entry name" value="CLEAVAGE AND POLYADENYLATION SPECIFICITY FACTOR FAMILY MEMBER"/>
    <property type="match status" value="1"/>
</dbReference>
<dbReference type="HOGENOM" id="CLU_009673_3_2_0"/>
<name>E8T2C9_THEA1</name>
<dbReference type="KEGG" id="tam:Theam_1057"/>
<dbReference type="GO" id="GO:0016787">
    <property type="term" value="F:hydrolase activity"/>
    <property type="evidence" value="ECO:0007669"/>
    <property type="project" value="UniProtKB-KW"/>
</dbReference>
<dbReference type="SMART" id="SM00849">
    <property type="entry name" value="Lactamase_B"/>
    <property type="match status" value="1"/>
</dbReference>
<dbReference type="SUPFAM" id="SSF56281">
    <property type="entry name" value="Metallo-hydrolase/oxidoreductase"/>
    <property type="match status" value="1"/>
</dbReference>
<dbReference type="Gene3D" id="3.40.50.10890">
    <property type="match status" value="1"/>
</dbReference>
<dbReference type="OrthoDB" id="9803916at2"/>
<keyword evidence="1" id="KW-0378">Hydrolase</keyword>
<dbReference type="InterPro" id="IPR011108">
    <property type="entry name" value="RMMBL"/>
</dbReference>
<dbReference type="RefSeq" id="WP_013537810.1">
    <property type="nucleotide sequence ID" value="NC_014926.1"/>
</dbReference>
<reference evidence="4" key="1">
    <citation type="submission" date="2011-01" db="EMBL/GenBank/DDBJ databases">
        <title>Complete sequence of chromosome of Thermovibrio ammonificans HB-1.</title>
        <authorList>
            <consortium name="US DOE Joint Genome Institute"/>
            <person name="Lucas S."/>
            <person name="Copeland A."/>
            <person name="Lapidus A."/>
            <person name="Cheng J.-F."/>
            <person name="Goodwin L."/>
            <person name="Pitluck S."/>
            <person name="Davenport K."/>
            <person name="Detter J.C."/>
            <person name="Han C."/>
            <person name="Tapia R."/>
            <person name="Land M."/>
            <person name="Hauser L."/>
            <person name="Kyrpides N."/>
            <person name="Ivanova N."/>
            <person name="Ovchinnikova G."/>
            <person name="Vetriani C."/>
            <person name="Woyke T."/>
        </authorList>
    </citation>
    <scope>NUCLEOTIDE SEQUENCE [LARGE SCALE GENOMIC DNA]</scope>
    <source>
        <strain evidence="4">HB-1</strain>
    </source>
</reference>
<protein>
    <submittedName>
        <fullName evidence="4">RNA-metabolising metallo-beta-lactamase</fullName>
    </submittedName>
</protein>
<dbReference type="EMBL" id="CP002444">
    <property type="protein sequence ID" value="ADU97024.1"/>
    <property type="molecule type" value="Genomic_DNA"/>
</dbReference>
<evidence type="ECO:0000313" key="4">
    <source>
        <dbReference type="EMBL" id="ADU97024.1"/>
    </source>
</evidence>
<dbReference type="Pfam" id="PF10996">
    <property type="entry name" value="Beta-Casp"/>
    <property type="match status" value="1"/>
</dbReference>
<evidence type="ECO:0000313" key="5">
    <source>
        <dbReference type="Proteomes" id="UP000006362"/>
    </source>
</evidence>
<feature type="domain" description="Metallo-beta-lactamase" evidence="2">
    <location>
        <begin position="15"/>
        <end position="220"/>
    </location>
</feature>
<dbReference type="GO" id="GO:0004521">
    <property type="term" value="F:RNA endonuclease activity"/>
    <property type="evidence" value="ECO:0007669"/>
    <property type="project" value="TreeGrafter"/>
</dbReference>
<dbReference type="Pfam" id="PF07521">
    <property type="entry name" value="RMMBL"/>
    <property type="match status" value="1"/>
</dbReference>